<dbReference type="PRINTS" id="PR00081">
    <property type="entry name" value="GDHRDH"/>
</dbReference>
<proteinExistence type="inferred from homology"/>
<dbReference type="EC" id="1.1.1.100" evidence="4"/>
<dbReference type="InterPro" id="IPR057326">
    <property type="entry name" value="KR_dom"/>
</dbReference>
<dbReference type="PRINTS" id="PR00080">
    <property type="entry name" value="SDRFAMILY"/>
</dbReference>
<protein>
    <submittedName>
        <fullName evidence="4">3-oxoacyl-[acyl-carrier-protein] reductase FabG</fullName>
        <ecNumber evidence="4">1.1.1.100</ecNumber>
    </submittedName>
</protein>
<comment type="similarity">
    <text evidence="1">Belongs to the short-chain dehydrogenases/reductases (SDR) family.</text>
</comment>
<dbReference type="FunFam" id="3.40.50.720:FF:000084">
    <property type="entry name" value="Short-chain dehydrogenase reductase"/>
    <property type="match status" value="1"/>
</dbReference>
<dbReference type="Pfam" id="PF13561">
    <property type="entry name" value="adh_short_C2"/>
    <property type="match status" value="1"/>
</dbReference>
<dbReference type="InterPro" id="IPR002347">
    <property type="entry name" value="SDR_fam"/>
</dbReference>
<dbReference type="InterPro" id="IPR036291">
    <property type="entry name" value="NAD(P)-bd_dom_sf"/>
</dbReference>
<sequence>MRLANKRVIITGGNRGIGRAITELFAAEGAKIALLVRSDVSPFIQELTDKGCTVLAIKTDITDYEQVKQAVDSVVQLWGGLDILVNNAAVISREGVLEMTLKAWHHVMNVNVNAAFYCSKAVIGYLSEQKSGTILNISSVAAKCGDITAAPAYGTSKGALTTLTRSLARQLAPYNVRVNAIAPHAIVTEMSAQWSDEKRKQVVSAIPLGRMGRVEEVANTALFLASDEALFITGETININGGYLMD</sequence>
<feature type="domain" description="Ketoreductase" evidence="3">
    <location>
        <begin position="6"/>
        <end position="197"/>
    </location>
</feature>
<gene>
    <name evidence="4" type="primary">fabG_44</name>
    <name evidence="4" type="ORF">SDC9_47468</name>
</gene>
<evidence type="ECO:0000256" key="2">
    <source>
        <dbReference type="ARBA" id="ARBA00023002"/>
    </source>
</evidence>
<dbReference type="NCBIfam" id="NF005559">
    <property type="entry name" value="PRK07231.1"/>
    <property type="match status" value="1"/>
</dbReference>
<evidence type="ECO:0000256" key="1">
    <source>
        <dbReference type="ARBA" id="ARBA00006484"/>
    </source>
</evidence>
<reference evidence="4" key="1">
    <citation type="submission" date="2019-08" db="EMBL/GenBank/DDBJ databases">
        <authorList>
            <person name="Kucharzyk K."/>
            <person name="Murdoch R.W."/>
            <person name="Higgins S."/>
            <person name="Loffler F."/>
        </authorList>
    </citation>
    <scope>NUCLEOTIDE SEQUENCE</scope>
</reference>
<dbReference type="GO" id="GO:0004316">
    <property type="term" value="F:3-oxoacyl-[acyl-carrier-protein] reductase (NADPH) activity"/>
    <property type="evidence" value="ECO:0007669"/>
    <property type="project" value="UniProtKB-EC"/>
</dbReference>
<dbReference type="EMBL" id="VSSQ01000782">
    <property type="protein sequence ID" value="MPM01230.1"/>
    <property type="molecule type" value="Genomic_DNA"/>
</dbReference>
<organism evidence="4">
    <name type="scientific">bioreactor metagenome</name>
    <dbReference type="NCBI Taxonomy" id="1076179"/>
    <lineage>
        <taxon>unclassified sequences</taxon>
        <taxon>metagenomes</taxon>
        <taxon>ecological metagenomes</taxon>
    </lineage>
</organism>
<dbReference type="PANTHER" id="PTHR42760">
    <property type="entry name" value="SHORT-CHAIN DEHYDROGENASES/REDUCTASES FAMILY MEMBER"/>
    <property type="match status" value="1"/>
</dbReference>
<dbReference type="PANTHER" id="PTHR42760:SF133">
    <property type="entry name" value="3-OXOACYL-[ACYL-CARRIER-PROTEIN] REDUCTASE"/>
    <property type="match status" value="1"/>
</dbReference>
<dbReference type="SMART" id="SM00822">
    <property type="entry name" value="PKS_KR"/>
    <property type="match status" value="1"/>
</dbReference>
<comment type="caution">
    <text evidence="4">The sequence shown here is derived from an EMBL/GenBank/DDBJ whole genome shotgun (WGS) entry which is preliminary data.</text>
</comment>
<dbReference type="Gene3D" id="3.40.50.720">
    <property type="entry name" value="NAD(P)-binding Rossmann-like Domain"/>
    <property type="match status" value="1"/>
</dbReference>
<keyword evidence="2 4" id="KW-0560">Oxidoreductase</keyword>
<dbReference type="PROSITE" id="PS00061">
    <property type="entry name" value="ADH_SHORT"/>
    <property type="match status" value="1"/>
</dbReference>
<evidence type="ECO:0000313" key="4">
    <source>
        <dbReference type="EMBL" id="MPM01230.1"/>
    </source>
</evidence>
<dbReference type="AlphaFoldDB" id="A0A644WBQ5"/>
<evidence type="ECO:0000259" key="3">
    <source>
        <dbReference type="SMART" id="SM00822"/>
    </source>
</evidence>
<accession>A0A644WBQ5</accession>
<dbReference type="SUPFAM" id="SSF51735">
    <property type="entry name" value="NAD(P)-binding Rossmann-fold domains"/>
    <property type="match status" value="1"/>
</dbReference>
<dbReference type="InterPro" id="IPR020904">
    <property type="entry name" value="Sc_DH/Rdtase_CS"/>
</dbReference>
<name>A0A644WBQ5_9ZZZZ</name>